<keyword evidence="6" id="KW-0045">Antibiotic biosynthesis</keyword>
<dbReference type="PANTHER" id="PTHR45527:SF1">
    <property type="entry name" value="FATTY ACID SYNTHASE"/>
    <property type="match status" value="1"/>
</dbReference>
<dbReference type="InterPro" id="IPR042099">
    <property type="entry name" value="ANL_N_sf"/>
</dbReference>
<evidence type="ECO:0000256" key="3">
    <source>
        <dbReference type="ARBA" id="ARBA00022450"/>
    </source>
</evidence>
<dbReference type="SUPFAM" id="SSF51735">
    <property type="entry name" value="NAD(P)-binding Rossmann-fold domains"/>
    <property type="match status" value="2"/>
</dbReference>
<dbReference type="InterPro" id="IPR000873">
    <property type="entry name" value="AMP-dep_synth/lig_dom"/>
</dbReference>
<dbReference type="Gene3D" id="1.10.1200.10">
    <property type="entry name" value="ACP-like"/>
    <property type="match status" value="2"/>
</dbReference>
<dbReference type="InterPro" id="IPR013968">
    <property type="entry name" value="PKS_KR"/>
</dbReference>
<dbReference type="EMBL" id="LVWI01000014">
    <property type="protein sequence ID" value="OKP89620.1"/>
    <property type="molecule type" value="Genomic_DNA"/>
</dbReference>
<comment type="caution">
    <text evidence="9">The sequence shown here is derived from an EMBL/GenBank/DDBJ whole genome shotgun (WGS) entry which is preliminary data.</text>
</comment>
<protein>
    <recommendedName>
        <fullName evidence="8">Carrier domain-containing protein</fullName>
    </recommendedName>
</protein>
<keyword evidence="10" id="KW-1185">Reference proteome</keyword>
<dbReference type="Gene3D" id="3.40.50.980">
    <property type="match status" value="2"/>
</dbReference>
<dbReference type="PROSITE" id="PS50075">
    <property type="entry name" value="CARRIER"/>
    <property type="match status" value="2"/>
</dbReference>
<gene>
    <name evidence="9" type="ORF">A3844_06495</name>
</gene>
<dbReference type="Gene3D" id="3.40.50.12780">
    <property type="entry name" value="N-terminal domain of ligase-like"/>
    <property type="match status" value="1"/>
</dbReference>
<evidence type="ECO:0000256" key="1">
    <source>
        <dbReference type="ARBA" id="ARBA00001957"/>
    </source>
</evidence>
<dbReference type="SUPFAM" id="SSF53474">
    <property type="entry name" value="alpha/beta-Hydrolases"/>
    <property type="match status" value="1"/>
</dbReference>
<dbReference type="InterPro" id="IPR009081">
    <property type="entry name" value="PP-bd_ACP"/>
</dbReference>
<dbReference type="InterPro" id="IPR036736">
    <property type="entry name" value="ACP-like_sf"/>
</dbReference>
<dbReference type="InterPro" id="IPR006162">
    <property type="entry name" value="Ppantetheine_attach_site"/>
</dbReference>
<evidence type="ECO:0000259" key="8">
    <source>
        <dbReference type="PROSITE" id="PS50075"/>
    </source>
</evidence>
<feature type="domain" description="Carrier" evidence="8">
    <location>
        <begin position="2354"/>
        <end position="2428"/>
    </location>
</feature>
<evidence type="ECO:0000313" key="9">
    <source>
        <dbReference type="EMBL" id="OKP89620.1"/>
    </source>
</evidence>
<comment type="cofactor">
    <cofactor evidence="1">
        <name>pantetheine 4'-phosphate</name>
        <dbReference type="ChEBI" id="CHEBI:47942"/>
    </cofactor>
</comment>
<dbReference type="InterPro" id="IPR001031">
    <property type="entry name" value="Thioesterase"/>
</dbReference>
<evidence type="ECO:0000256" key="4">
    <source>
        <dbReference type="ARBA" id="ARBA00022553"/>
    </source>
</evidence>
<organism evidence="9 10">
    <name type="scientific">Paenibacillus helianthi</name>
    <dbReference type="NCBI Taxonomy" id="1349432"/>
    <lineage>
        <taxon>Bacteria</taxon>
        <taxon>Bacillati</taxon>
        <taxon>Bacillota</taxon>
        <taxon>Bacilli</taxon>
        <taxon>Bacillales</taxon>
        <taxon>Paenibacillaceae</taxon>
        <taxon>Paenibacillus</taxon>
    </lineage>
</organism>
<sequence>MSYSNSRVINLVRINGKRVDLSQIEKEWVKHPSVQQCAIVAVKGKSSDLRLVAFVTGQDRLDCRKLCSDINRPEGSDNVVCIQISSFPLLPEGKIDKEALYLYAEKNAELLNWEAEIRSLPHIGKVAVVAEEILHEIEHVHIDDLINTGYTKKEQSLPQGEVLEERTNTEVRSGPLAIIHGGTQSHSRNEPVTLADVLERAAQNYPEHGIHYVNDEGQTHFQSYSALLQQAKEVLAGLEKRGLKPQDKVIFQLEEKKDFVLAFWACILGGFVPVPVTVPRSFAQSGTDLSTLSYIINTLEQPHIITNNNRYEDIRDLVANFSPALKPIKLEELQGYPAAAVHHPSSTDLAIILFTSGSTGSPKGVLQTHDTIISRERGTTLLNRFNAEEISVNWMPLEHVGGIVMFHIKEMYVGCTQVQVQTNYILAEPLHWLDIMDQYKATLTWAPNFAYSLVAERLEQTVGRTWDLSAMRFILNAGEAITAKSCKLFLNKLQPFGLRSNAMFPTWGMSETCSGVIYSNTFDTEPHTGIRVLETDAVTGTFRLSDRIQDGITFTELGQPIPGVDVRIVNSKNELIHEGEIGRIQIQGLTTTPGYYNNPNENEKAFTPDGWFNTGDQGFIWEGCLTITGRLKDLLIINGVNYSNVELEGLVEEIEGIALSFTAVCAIRGQNSDTDKIAVFFVSELKHREQTLNQVRTVRKKLSDALGLKIDFIIPVTKNDIPKTNIGKIQRSKLASQFLAGEFSTIQREVDVFEKNERTVPNWFFEKKWSHVQPAASAPDFLGRSFWIIDDGDNTFIANAILAQGGQVLLYSHQEDVIPIGPLPTDIIYISNSRFAGEMLSEAEIKSFHRKGLFGLLHLIQSLHRANPEKIQLYVVTRNSQHCMDEPWLNYGDAPIQGFLKSAALENTWLACCHVDFDCRDMGFNGLIEELRNVKPQDEVVYRQNKRLLPQLVPIDIQQSGKQTVNLQAEGMYLITGGLGGIGTELIKELADRLDLKFIVVGRTNIDDEKQHWKSDVGGGQVPLRLQAYKELEKNDVDFIYLHGDLTDAAFLKNAIAQGRAKWNKPLEGALHLAGEGSLEEHWKHFEDRWIHATDTSIYERMFTAKVHGTLALHEALLNEPEASLILFSSVNGYFGASTFSAYSSANSFIDHFSIYRAHNGYPRTYCFAWSQWENVGMSRNNLATQVTASRGFLPLSREQGIHSLLYGLTCSTPLVFVGLDRNHQEIRNGLSYTQNTEMMPVIYYTSSDIAASSRSIMDKLAALGAEDCRLVELAEIPETKDGSIDYASLSLIQGNRQTVLGDEEPLSATEMAIVSIFKEILQINQVNRNDSFFELGGHSLKATLVLSRMQQELNIKLPVQMIFQHPVVKQLANIIDQTRESLLTAEIHIPKLPVQRYYELSHAQKRVYILTEMDSQSNNYNILGTWELQGVLQADVLKEAFQHVINRHQGLRATFVMVDETPVQQIAATATLDYNYLDVSVMEEAARKNVIQEIVSREAEKSYNLGHGPLMQLTLLKVAPERHLLIVAQHHIISDGWSLGLLMKELGDIYEMLLQGSVPEAVQTELDPTDYFAWHNQMVEQDQKSREYWLDKLAGELPALELPLDFTRPVMQTYRGDTKLLTIQPELARILEGLSQKHGVSLFMTLLAVFKVLLYKLTGTQDIIVGSPIAGRNHITEKMIGMFVNTLALRTHLDSAESFTDFLEKVKQTALEGYEHQEYPFDRLVDELHPERDISRTPIFQVMMGMVNLPLELQLKDLKIQEIIQEHTVAKFDLTLHIFERNEALLVYFEYNTDLFRLETIQRFMKYYERLLEAFSSNSTLKISEVDFLDEAERAYLIHEVNRTHNPYPRELTIKELFEEQVEANPGKTALCWNGQDLTYAELNKRANIIANELRKLEVQRDEVVGIMVERSMDSIAGILGIIKAGGAYLPIHPDYPAERITNMLESSGVRVVLTLKDSGGIAGKTAFCLPLDSLQLLEGNANNPLSVNQAADLAYVLYTSGSTGQPKGVMVEHRNVIRLVRNNQSLPVEQRDRILLTGALTFDASTFEMWGALLNGSTLYLVDDHVLLDALELAHHLSDYSITVMWLSSPLFNQLSQDNPAMFLPLKILIVGGDVLSSNPINRVKQACPELTLINGYGPTENTTFTTTYPIVREYAHTIPIGRPISNTTVYILDKDGQLCPIGVHGELYTGGDGVARGYMNDPLRTAERFIHDPFAGKGRLYRTGDIVRLNSEGCVEYIGRTDNQVKIRGFRIEPEEIRNAILAYGLAKDAVVVVKSNVSGHKYLVAYAVPANSGLTAGSFRNELQHILPEYMIPSLIVLLDQLPLLNNGKVDYKALPEPDRVEDLGESYTEPTNDIEKDIVEVYQQVMGLPKVGIMDSFFELGGDSLLSIKVVSKLRERGYKVDPKSIFMFSTPMALAEMIAASGESIEVRQRGPKDYLIALNSKENNGKRLILAPPAGGTVMGYIHLAQQLDYPVYGLQSPGLYEDEAPQYLSYGELVSCYLQSISDTYNPETDYLGGHSVGGHIAFGMCQELIRQGRPPRGLIILDTTPSLELLAGSDDEDVSEEELKLMLLVLGMGNIMGLPNDQIKALGYEKAKQAIMDAARQDELVQDFMTADYLNKYLQIQLHNVMMSRVLELEATKLSIPIIVMKTLEHPDEIKQRFVAWNNFGSGDVRFIDIPGNHVTMMRQPYVMQLASLIDEATKEVSTL</sequence>
<accession>A0ABX3EVL0</accession>
<dbReference type="CDD" id="cd12117">
    <property type="entry name" value="A_NRPS_Srf_like"/>
    <property type="match status" value="1"/>
</dbReference>
<dbReference type="Gene3D" id="2.30.38.10">
    <property type="entry name" value="Luciferase, Domain 3"/>
    <property type="match status" value="1"/>
</dbReference>
<keyword evidence="5" id="KW-0677">Repeat</keyword>
<dbReference type="Gene3D" id="3.30.559.10">
    <property type="entry name" value="Chloramphenicol acetyltransferase-like domain"/>
    <property type="match status" value="1"/>
</dbReference>
<dbReference type="Gene3D" id="3.40.50.720">
    <property type="entry name" value="NAD(P)-binding Rossmann-like Domain"/>
    <property type="match status" value="1"/>
</dbReference>
<dbReference type="SUPFAM" id="SSF52777">
    <property type="entry name" value="CoA-dependent acyltransferases"/>
    <property type="match status" value="2"/>
</dbReference>
<name>A0ABX3EVL0_9BACL</name>
<dbReference type="PROSITE" id="PS00012">
    <property type="entry name" value="PHOSPHOPANTETHEINE"/>
    <property type="match status" value="2"/>
</dbReference>
<dbReference type="Proteomes" id="UP000186058">
    <property type="component" value="Unassembled WGS sequence"/>
</dbReference>
<feature type="domain" description="Carrier" evidence="8">
    <location>
        <begin position="1305"/>
        <end position="1380"/>
    </location>
</feature>
<dbReference type="NCBIfam" id="TIGR01733">
    <property type="entry name" value="AA-adenyl-dom"/>
    <property type="match status" value="1"/>
</dbReference>
<keyword evidence="7" id="KW-0511">Multifunctional enzyme</keyword>
<dbReference type="Pfam" id="PF00501">
    <property type="entry name" value="AMP-binding"/>
    <property type="match status" value="2"/>
</dbReference>
<dbReference type="SUPFAM" id="SSF56801">
    <property type="entry name" value="Acetyl-CoA synthetase-like"/>
    <property type="match status" value="3"/>
</dbReference>
<dbReference type="InterPro" id="IPR001242">
    <property type="entry name" value="Condensation_dom"/>
</dbReference>
<evidence type="ECO:0000256" key="6">
    <source>
        <dbReference type="ARBA" id="ARBA00023194"/>
    </source>
</evidence>
<comment type="similarity">
    <text evidence="2">Belongs to the ATP-dependent AMP-binding enzyme family.</text>
</comment>
<dbReference type="RefSeq" id="WP_074106966.1">
    <property type="nucleotide sequence ID" value="NZ_LVWI01000014.1"/>
</dbReference>
<dbReference type="CDD" id="cd08953">
    <property type="entry name" value="KR_2_SDR_x"/>
    <property type="match status" value="1"/>
</dbReference>
<dbReference type="Pfam" id="PF00550">
    <property type="entry name" value="PP-binding"/>
    <property type="match status" value="2"/>
</dbReference>
<dbReference type="InterPro" id="IPR036291">
    <property type="entry name" value="NAD(P)-bd_dom_sf"/>
</dbReference>
<dbReference type="Gene3D" id="3.40.50.1820">
    <property type="entry name" value="alpha/beta hydrolase"/>
    <property type="match status" value="1"/>
</dbReference>
<dbReference type="PROSITE" id="PS00455">
    <property type="entry name" value="AMP_BINDING"/>
    <property type="match status" value="2"/>
</dbReference>
<dbReference type="CDD" id="cd19531">
    <property type="entry name" value="LCL_NRPS-like"/>
    <property type="match status" value="1"/>
</dbReference>
<keyword evidence="3" id="KW-0596">Phosphopantetheine</keyword>
<dbReference type="InterPro" id="IPR029058">
    <property type="entry name" value="AB_hydrolase_fold"/>
</dbReference>
<dbReference type="InterPro" id="IPR010071">
    <property type="entry name" value="AA_adenyl_dom"/>
</dbReference>
<dbReference type="PANTHER" id="PTHR45527">
    <property type="entry name" value="NONRIBOSOMAL PEPTIDE SYNTHETASE"/>
    <property type="match status" value="1"/>
</dbReference>
<dbReference type="Pfam" id="PF00975">
    <property type="entry name" value="Thioesterase"/>
    <property type="match status" value="1"/>
</dbReference>
<reference evidence="9 10" key="1">
    <citation type="submission" date="2016-03" db="EMBL/GenBank/DDBJ databases">
        <authorList>
            <person name="Sant'Anna F.H."/>
            <person name="Ambrosini A."/>
            <person name="Souza R."/>
            <person name="Bach E."/>
            <person name="Fernandes G."/>
            <person name="Balsanelli E."/>
            <person name="Baura V.A."/>
            <person name="Souza E.M."/>
            <person name="Passaglia L."/>
        </authorList>
    </citation>
    <scope>NUCLEOTIDE SEQUENCE [LARGE SCALE GENOMIC DNA]</scope>
    <source>
        <strain evidence="9 10">P26E</strain>
    </source>
</reference>
<dbReference type="SMART" id="SM00822">
    <property type="entry name" value="PKS_KR"/>
    <property type="match status" value="1"/>
</dbReference>
<dbReference type="Gene3D" id="3.30.559.30">
    <property type="entry name" value="Nonribosomal peptide synthetase, condensation domain"/>
    <property type="match status" value="1"/>
</dbReference>
<dbReference type="InterPro" id="IPR045851">
    <property type="entry name" value="AMP-bd_C_sf"/>
</dbReference>
<evidence type="ECO:0000313" key="10">
    <source>
        <dbReference type="Proteomes" id="UP000186058"/>
    </source>
</evidence>
<dbReference type="SUPFAM" id="SSF47336">
    <property type="entry name" value="ACP-like"/>
    <property type="match status" value="2"/>
</dbReference>
<dbReference type="Gene3D" id="3.30.300.30">
    <property type="match status" value="3"/>
</dbReference>
<evidence type="ECO:0000256" key="7">
    <source>
        <dbReference type="ARBA" id="ARBA00023268"/>
    </source>
</evidence>
<dbReference type="Pfam" id="PF08659">
    <property type="entry name" value="KR"/>
    <property type="match status" value="1"/>
</dbReference>
<proteinExistence type="inferred from homology"/>
<evidence type="ECO:0000256" key="2">
    <source>
        <dbReference type="ARBA" id="ARBA00006432"/>
    </source>
</evidence>
<dbReference type="Pfam" id="PF00668">
    <property type="entry name" value="Condensation"/>
    <property type="match status" value="1"/>
</dbReference>
<dbReference type="InterPro" id="IPR057326">
    <property type="entry name" value="KR_dom"/>
</dbReference>
<dbReference type="InterPro" id="IPR023213">
    <property type="entry name" value="CAT-like_dom_sf"/>
</dbReference>
<keyword evidence="4" id="KW-0597">Phosphoprotein</keyword>
<dbReference type="InterPro" id="IPR020845">
    <property type="entry name" value="AMP-binding_CS"/>
</dbReference>
<evidence type="ECO:0000256" key="5">
    <source>
        <dbReference type="ARBA" id="ARBA00022737"/>
    </source>
</evidence>